<dbReference type="STRING" id="1314783.A0A165TSC1"/>
<organism evidence="3 4">
    <name type="scientific">Daedalea quercina L-15889</name>
    <dbReference type="NCBI Taxonomy" id="1314783"/>
    <lineage>
        <taxon>Eukaryota</taxon>
        <taxon>Fungi</taxon>
        <taxon>Dikarya</taxon>
        <taxon>Basidiomycota</taxon>
        <taxon>Agaricomycotina</taxon>
        <taxon>Agaricomycetes</taxon>
        <taxon>Polyporales</taxon>
        <taxon>Fomitopsis</taxon>
    </lineage>
</organism>
<name>A0A165TSC1_9APHY</name>
<sequence>MSDLDCGCCLLCSACLSGCVCLGSCMTNAFGCPSKVKLDKEQLPRICPECDDAAVYPAESQRWLRCFFLPVASLRSDKVWACETCDWQASMSKGGASAESEPAVKYPDANVRQPATHQPSRSREMNVPSSVAGRPSAHQSSRSRESSASPSVGSRPSIRQSVDPQESDLPNPYEMNTLPGHEQSAPQGQS</sequence>
<protein>
    <recommendedName>
        <fullName evidence="5">Zinc-ribbon 15 domain-containing protein</fullName>
    </recommendedName>
</protein>
<feature type="region of interest" description="Disordered" evidence="1">
    <location>
        <begin position="93"/>
        <end position="190"/>
    </location>
</feature>
<evidence type="ECO:0008006" key="5">
    <source>
        <dbReference type="Google" id="ProtNLM"/>
    </source>
</evidence>
<feature type="signal peptide" evidence="2">
    <location>
        <begin position="1"/>
        <end position="21"/>
    </location>
</feature>
<accession>A0A165TSC1</accession>
<keyword evidence="4" id="KW-1185">Reference proteome</keyword>
<feature type="compositionally biased region" description="Low complexity" evidence="1">
    <location>
        <begin position="135"/>
        <end position="157"/>
    </location>
</feature>
<feature type="chain" id="PRO_5007867249" description="Zinc-ribbon 15 domain-containing protein" evidence="2">
    <location>
        <begin position="22"/>
        <end position="190"/>
    </location>
</feature>
<dbReference type="AlphaFoldDB" id="A0A165TSC1"/>
<dbReference type="EMBL" id="KV429035">
    <property type="protein sequence ID" value="KZT73871.1"/>
    <property type="molecule type" value="Genomic_DNA"/>
</dbReference>
<dbReference type="Proteomes" id="UP000076727">
    <property type="component" value="Unassembled WGS sequence"/>
</dbReference>
<proteinExistence type="predicted"/>
<evidence type="ECO:0000256" key="1">
    <source>
        <dbReference type="SAM" id="MobiDB-lite"/>
    </source>
</evidence>
<evidence type="ECO:0000313" key="3">
    <source>
        <dbReference type="EMBL" id="KZT73871.1"/>
    </source>
</evidence>
<keyword evidence="2" id="KW-0732">Signal</keyword>
<evidence type="ECO:0000313" key="4">
    <source>
        <dbReference type="Proteomes" id="UP000076727"/>
    </source>
</evidence>
<dbReference type="OrthoDB" id="5545479at2759"/>
<evidence type="ECO:0000256" key="2">
    <source>
        <dbReference type="SAM" id="SignalP"/>
    </source>
</evidence>
<gene>
    <name evidence="3" type="ORF">DAEQUDRAFT_358669</name>
</gene>
<reference evidence="3 4" key="1">
    <citation type="journal article" date="2016" name="Mol. Biol. Evol.">
        <title>Comparative Genomics of Early-Diverging Mushroom-Forming Fungi Provides Insights into the Origins of Lignocellulose Decay Capabilities.</title>
        <authorList>
            <person name="Nagy L.G."/>
            <person name="Riley R."/>
            <person name="Tritt A."/>
            <person name="Adam C."/>
            <person name="Daum C."/>
            <person name="Floudas D."/>
            <person name="Sun H."/>
            <person name="Yadav J.S."/>
            <person name="Pangilinan J."/>
            <person name="Larsson K.H."/>
            <person name="Matsuura K."/>
            <person name="Barry K."/>
            <person name="Labutti K."/>
            <person name="Kuo R."/>
            <person name="Ohm R.A."/>
            <person name="Bhattacharya S.S."/>
            <person name="Shirouzu T."/>
            <person name="Yoshinaga Y."/>
            <person name="Martin F.M."/>
            <person name="Grigoriev I.V."/>
            <person name="Hibbett D.S."/>
        </authorList>
    </citation>
    <scope>NUCLEOTIDE SEQUENCE [LARGE SCALE GENOMIC DNA]</scope>
    <source>
        <strain evidence="3 4">L-15889</strain>
    </source>
</reference>
<dbReference type="PANTHER" id="PTHR28139:SF1">
    <property type="entry name" value="UPF0768 PROTEIN YBL029C-A"/>
    <property type="match status" value="1"/>
</dbReference>
<dbReference type="PANTHER" id="PTHR28139">
    <property type="entry name" value="UPF0768 PROTEIN YBL029C-A"/>
    <property type="match status" value="1"/>
</dbReference>